<sequence length="280" mass="30536">MKKIYLDAGHGGTDSGAVGNGLLEKNLVLKLQQYMISFLNTNYTGFTLQTTRTTDTFLSLSERASKANAWGADVFMSIHVNAGGGTGYEDYIYNGSVSSATVNYRNRVHEQVIPVLAAYNHTNRGKKAANFAVLRLTNMPAVLTEIAFIDTTKDANLLKNEAFLQAMANAYARGIAVYLNLPVRQSTVYTIQAGDTFYKIATMYNITVEALRNANPGVNPTTLQIGQEIYVPVRTYIVKAGDTLYKIAGMYSVTVQQIQAANPGIDPSALQIGQQIRIPS</sequence>
<dbReference type="Pfam" id="PF01476">
    <property type="entry name" value="LysM"/>
    <property type="match status" value="2"/>
</dbReference>
<dbReference type="SMART" id="SM00646">
    <property type="entry name" value="Ami_3"/>
    <property type="match status" value="1"/>
</dbReference>
<evidence type="ECO:0000259" key="2">
    <source>
        <dbReference type="PROSITE" id="PS51782"/>
    </source>
</evidence>
<dbReference type="SUPFAM" id="SSF53187">
    <property type="entry name" value="Zn-dependent exopeptidases"/>
    <property type="match status" value="1"/>
</dbReference>
<comment type="caution">
    <text evidence="3">The sequence shown here is derived from an EMBL/GenBank/DDBJ whole genome shotgun (WGS) entry which is preliminary data.</text>
</comment>
<dbReference type="InterPro" id="IPR050695">
    <property type="entry name" value="N-acetylmuramoyl_amidase_3"/>
</dbReference>
<dbReference type="Gene3D" id="3.10.350.10">
    <property type="entry name" value="LysM domain"/>
    <property type="match status" value="2"/>
</dbReference>
<name>A0A8I1MF35_9BACI</name>
<dbReference type="Proteomes" id="UP000664578">
    <property type="component" value="Unassembled WGS sequence"/>
</dbReference>
<feature type="domain" description="LysM" evidence="2">
    <location>
        <begin position="187"/>
        <end position="231"/>
    </location>
</feature>
<dbReference type="PANTHER" id="PTHR30404">
    <property type="entry name" value="N-ACETYLMURAMOYL-L-ALANINE AMIDASE"/>
    <property type="match status" value="1"/>
</dbReference>
<dbReference type="PANTHER" id="PTHR30404:SF0">
    <property type="entry name" value="N-ACETYLMURAMOYL-L-ALANINE AMIDASE AMIC"/>
    <property type="match status" value="1"/>
</dbReference>
<protein>
    <submittedName>
        <fullName evidence="3">N-acetylmuramoyl-L-alanine amidase</fullName>
    </submittedName>
</protein>
<dbReference type="SUPFAM" id="SSF54106">
    <property type="entry name" value="LysM domain"/>
    <property type="match status" value="2"/>
</dbReference>
<dbReference type="CDD" id="cd00118">
    <property type="entry name" value="LysM"/>
    <property type="match status" value="2"/>
</dbReference>
<proteinExistence type="predicted"/>
<dbReference type="InterPro" id="IPR036779">
    <property type="entry name" value="LysM_dom_sf"/>
</dbReference>
<dbReference type="Gene3D" id="3.40.630.40">
    <property type="entry name" value="Zn-dependent exopeptidases"/>
    <property type="match status" value="1"/>
</dbReference>
<dbReference type="PROSITE" id="PS51782">
    <property type="entry name" value="LYSM"/>
    <property type="match status" value="2"/>
</dbReference>
<dbReference type="RefSeq" id="WP_119543872.1">
    <property type="nucleotide sequence ID" value="NZ_CP090431.1"/>
</dbReference>
<dbReference type="EMBL" id="JAEMWV010000003">
    <property type="protein sequence ID" value="MBN8251245.1"/>
    <property type="molecule type" value="Genomic_DNA"/>
</dbReference>
<organism evidence="3 4">
    <name type="scientific">Priestia flexa</name>
    <dbReference type="NCBI Taxonomy" id="86664"/>
    <lineage>
        <taxon>Bacteria</taxon>
        <taxon>Bacillati</taxon>
        <taxon>Bacillota</taxon>
        <taxon>Bacilli</taxon>
        <taxon>Bacillales</taxon>
        <taxon>Bacillaceae</taxon>
        <taxon>Priestia</taxon>
    </lineage>
</organism>
<dbReference type="CDD" id="cd02696">
    <property type="entry name" value="MurNAc-LAA"/>
    <property type="match status" value="1"/>
</dbReference>
<dbReference type="InterPro" id="IPR018392">
    <property type="entry name" value="LysM"/>
</dbReference>
<dbReference type="GeneID" id="93682424"/>
<dbReference type="Pfam" id="PF01520">
    <property type="entry name" value="Amidase_3"/>
    <property type="match status" value="1"/>
</dbReference>
<accession>A0A8I1MF35</accession>
<evidence type="ECO:0000256" key="1">
    <source>
        <dbReference type="ARBA" id="ARBA00022801"/>
    </source>
</evidence>
<feature type="domain" description="LysM" evidence="2">
    <location>
        <begin position="234"/>
        <end position="278"/>
    </location>
</feature>
<dbReference type="InterPro" id="IPR002508">
    <property type="entry name" value="MurNAc-LAA_cat"/>
</dbReference>
<dbReference type="GO" id="GO:0008745">
    <property type="term" value="F:N-acetylmuramoyl-L-alanine amidase activity"/>
    <property type="evidence" value="ECO:0007669"/>
    <property type="project" value="InterPro"/>
</dbReference>
<dbReference type="GO" id="GO:0009253">
    <property type="term" value="P:peptidoglycan catabolic process"/>
    <property type="evidence" value="ECO:0007669"/>
    <property type="project" value="InterPro"/>
</dbReference>
<keyword evidence="1" id="KW-0378">Hydrolase</keyword>
<reference evidence="3" key="1">
    <citation type="submission" date="2020-12" db="EMBL/GenBank/DDBJ databases">
        <title>PHA producing bacteria isolated from mangrove.</title>
        <authorList>
            <person name="Zheng W."/>
            <person name="Yu S."/>
            <person name="Huang Y."/>
        </authorList>
    </citation>
    <scope>NUCLEOTIDE SEQUENCE</scope>
    <source>
        <strain evidence="3">GN22-4</strain>
    </source>
</reference>
<gene>
    <name evidence="3" type="ORF">JF537_06610</name>
</gene>
<dbReference type="SMART" id="SM00257">
    <property type="entry name" value="LysM"/>
    <property type="match status" value="2"/>
</dbReference>
<evidence type="ECO:0000313" key="4">
    <source>
        <dbReference type="Proteomes" id="UP000664578"/>
    </source>
</evidence>
<dbReference type="GO" id="GO:0030288">
    <property type="term" value="C:outer membrane-bounded periplasmic space"/>
    <property type="evidence" value="ECO:0007669"/>
    <property type="project" value="TreeGrafter"/>
</dbReference>
<dbReference type="AlphaFoldDB" id="A0A8I1MF35"/>
<evidence type="ECO:0000313" key="3">
    <source>
        <dbReference type="EMBL" id="MBN8251245.1"/>
    </source>
</evidence>